<proteinExistence type="predicted"/>
<name>A0A7C9QW71_9PROT</name>
<evidence type="ECO:0000313" key="1">
    <source>
        <dbReference type="EMBL" id="NFV82118.1"/>
    </source>
</evidence>
<sequence>MIAAVSNTGGAVNSAIGSYYSAKSQASSLKFQADIADINARVAELGAQSELAAGERQVAAQTLRAGQIKGAQRAAMAANGIDLGEGNAAEVLASTDIVKEIDKNTITTNALQSAWGYRLQGTNAQVDALIKRGTAAGISPFGSLTTSLLGSAGRVASSWYDYTKIIENKGGKP</sequence>
<keyword evidence="2" id="KW-1185">Reference proteome</keyword>
<dbReference type="EMBL" id="JAAIYP010000045">
    <property type="protein sequence ID" value="NFV82118.1"/>
    <property type="molecule type" value="Genomic_DNA"/>
</dbReference>
<reference evidence="1 2" key="1">
    <citation type="submission" date="2020-02" db="EMBL/GenBank/DDBJ databases">
        <authorList>
            <person name="Dziuba M."/>
            <person name="Kuznetsov B."/>
            <person name="Mardanov A."/>
            <person name="Ravin N."/>
            <person name="Grouzdev D."/>
        </authorList>
    </citation>
    <scope>NUCLEOTIDE SEQUENCE [LARGE SCALE GENOMIC DNA]</scope>
    <source>
        <strain evidence="1 2">SpK</strain>
    </source>
</reference>
<dbReference type="AlphaFoldDB" id="A0A7C9QW71"/>
<evidence type="ECO:0000313" key="2">
    <source>
        <dbReference type="Proteomes" id="UP000480684"/>
    </source>
</evidence>
<accession>A0A7C9QW71</accession>
<evidence type="ECO:0008006" key="3">
    <source>
        <dbReference type="Google" id="ProtNLM"/>
    </source>
</evidence>
<comment type="caution">
    <text evidence="1">The sequence shown here is derived from an EMBL/GenBank/DDBJ whole genome shotgun (WGS) entry which is preliminary data.</text>
</comment>
<dbReference type="Proteomes" id="UP000480684">
    <property type="component" value="Unassembled WGS sequence"/>
</dbReference>
<organism evidence="1 2">
    <name type="scientific">Magnetospirillum aberrantis SpK</name>
    <dbReference type="NCBI Taxonomy" id="908842"/>
    <lineage>
        <taxon>Bacteria</taxon>
        <taxon>Pseudomonadati</taxon>
        <taxon>Pseudomonadota</taxon>
        <taxon>Alphaproteobacteria</taxon>
        <taxon>Rhodospirillales</taxon>
        <taxon>Rhodospirillaceae</taxon>
        <taxon>Magnetospirillum</taxon>
    </lineage>
</organism>
<gene>
    <name evidence="1" type="ORF">G4223_18565</name>
</gene>
<protein>
    <recommendedName>
        <fullName evidence="3">Phage tail tape measure protein</fullName>
    </recommendedName>
</protein>